<feature type="chain" id="PRO_5045761101" evidence="1">
    <location>
        <begin position="44"/>
        <end position="198"/>
    </location>
</feature>
<evidence type="ECO:0000256" key="1">
    <source>
        <dbReference type="SAM" id="SignalP"/>
    </source>
</evidence>
<name>A0ABT5KUI0_9BURK</name>
<keyword evidence="1" id="KW-0732">Signal</keyword>
<feature type="signal peptide" evidence="1">
    <location>
        <begin position="1"/>
        <end position="43"/>
    </location>
</feature>
<comment type="caution">
    <text evidence="2">The sequence shown here is derived from an EMBL/GenBank/DDBJ whole genome shotgun (WGS) entry which is preliminary data.</text>
</comment>
<keyword evidence="2" id="KW-0547">Nucleotide-binding</keyword>
<dbReference type="EMBL" id="JAQQXS010000014">
    <property type="protein sequence ID" value="MDC8786603.1"/>
    <property type="molecule type" value="Genomic_DNA"/>
</dbReference>
<proteinExistence type="predicted"/>
<keyword evidence="3" id="KW-1185">Reference proteome</keyword>
<protein>
    <submittedName>
        <fullName evidence="2">ABC transporter ATP-binding protein</fullName>
    </submittedName>
</protein>
<evidence type="ECO:0000313" key="2">
    <source>
        <dbReference type="EMBL" id="MDC8786603.1"/>
    </source>
</evidence>
<dbReference type="RefSeq" id="WP_273597713.1">
    <property type="nucleotide sequence ID" value="NZ_JAQQXS010000014.1"/>
</dbReference>
<organism evidence="2 3">
    <name type="scientific">Roseateles koreensis</name>
    <dbReference type="NCBI Taxonomy" id="2987526"/>
    <lineage>
        <taxon>Bacteria</taxon>
        <taxon>Pseudomonadati</taxon>
        <taxon>Pseudomonadota</taxon>
        <taxon>Betaproteobacteria</taxon>
        <taxon>Burkholderiales</taxon>
        <taxon>Sphaerotilaceae</taxon>
        <taxon>Roseateles</taxon>
    </lineage>
</organism>
<dbReference type="Proteomes" id="UP001219862">
    <property type="component" value="Unassembled WGS sequence"/>
</dbReference>
<accession>A0ABT5KUI0</accession>
<evidence type="ECO:0000313" key="3">
    <source>
        <dbReference type="Proteomes" id="UP001219862"/>
    </source>
</evidence>
<gene>
    <name evidence="2" type="ORF">PRZ01_15545</name>
</gene>
<dbReference type="GO" id="GO:0005524">
    <property type="term" value="F:ATP binding"/>
    <property type="evidence" value="ECO:0007669"/>
    <property type="project" value="UniProtKB-KW"/>
</dbReference>
<keyword evidence="2" id="KW-0067">ATP-binding</keyword>
<reference evidence="2 3" key="1">
    <citation type="submission" date="2022-10" db="EMBL/GenBank/DDBJ databases">
        <title>paucibacter sp. hw8 Genome sequencing.</title>
        <authorList>
            <person name="Park S."/>
        </authorList>
    </citation>
    <scope>NUCLEOTIDE SEQUENCE [LARGE SCALE GENOMIC DNA]</scope>
    <source>
        <strain evidence="3">hw8</strain>
    </source>
</reference>
<sequence length="198" mass="21565">MKLPMSICLHSSWVSKLSLLSVLRTVSTASLSALLLSQSPAQAANDASETPPPAEMGRFEGPSHWRLVGSPYTLHYHPSPEHRHVWALGAEKQWDDTQWLAGASYFSNSFGQPSAYAYVGKRYPGAFGYAPPNVFVQWSAGLLYGYVGKFKDKVPFNHGGFSPGLLATVGWQFSPKNGVALHALGDAGLMLQFSHELD</sequence>